<proteinExistence type="predicted"/>
<name>A0A821KKZ5_9BILA</name>
<comment type="caution">
    <text evidence="1">The sequence shown here is derived from an EMBL/GenBank/DDBJ whole genome shotgun (WGS) entry which is preliminary data.</text>
</comment>
<keyword evidence="2" id="KW-1185">Reference proteome</keyword>
<protein>
    <submittedName>
        <fullName evidence="1">Uncharacterized protein</fullName>
    </submittedName>
</protein>
<dbReference type="Proteomes" id="UP000663866">
    <property type="component" value="Unassembled WGS sequence"/>
</dbReference>
<accession>A0A821KKZ5</accession>
<evidence type="ECO:0000313" key="2">
    <source>
        <dbReference type="Proteomes" id="UP000663866"/>
    </source>
</evidence>
<feature type="non-terminal residue" evidence="1">
    <location>
        <position position="1"/>
    </location>
</feature>
<dbReference type="EMBL" id="CAJOBG010110976">
    <property type="protein sequence ID" value="CAF4740315.1"/>
    <property type="molecule type" value="Genomic_DNA"/>
</dbReference>
<gene>
    <name evidence="1" type="ORF">OVN521_LOCUS49786</name>
</gene>
<evidence type="ECO:0000313" key="1">
    <source>
        <dbReference type="EMBL" id="CAF4740315.1"/>
    </source>
</evidence>
<organism evidence="1 2">
    <name type="scientific">Rotaria magnacalcarata</name>
    <dbReference type="NCBI Taxonomy" id="392030"/>
    <lineage>
        <taxon>Eukaryota</taxon>
        <taxon>Metazoa</taxon>
        <taxon>Spiralia</taxon>
        <taxon>Gnathifera</taxon>
        <taxon>Rotifera</taxon>
        <taxon>Eurotatoria</taxon>
        <taxon>Bdelloidea</taxon>
        <taxon>Philodinida</taxon>
        <taxon>Philodinidae</taxon>
        <taxon>Rotaria</taxon>
    </lineage>
</organism>
<reference evidence="1" key="1">
    <citation type="submission" date="2021-02" db="EMBL/GenBank/DDBJ databases">
        <authorList>
            <person name="Nowell W R."/>
        </authorList>
    </citation>
    <scope>NUCLEOTIDE SEQUENCE</scope>
</reference>
<dbReference type="AlphaFoldDB" id="A0A821KKZ5"/>
<sequence>LSLVMAAAGIFEDVEMSIGETDNGAKSDLRRAEVIILCFRSSFLLFLTVSKSSNESWEDNALVLEDTGEPIVSKLF</sequence>